<evidence type="ECO:0000259" key="4">
    <source>
        <dbReference type="Pfam" id="PF13545"/>
    </source>
</evidence>
<dbReference type="Gene3D" id="1.10.10.10">
    <property type="entry name" value="Winged helix-like DNA-binding domain superfamily/Winged helix DNA-binding domain"/>
    <property type="match status" value="1"/>
</dbReference>
<dbReference type="GO" id="GO:0003677">
    <property type="term" value="F:DNA binding"/>
    <property type="evidence" value="ECO:0007669"/>
    <property type="project" value="UniProtKB-KW"/>
</dbReference>
<evidence type="ECO:0000313" key="6">
    <source>
        <dbReference type="Proteomes" id="UP000289411"/>
    </source>
</evidence>
<protein>
    <submittedName>
        <fullName evidence="5">Crp/Fnr family transcriptional regulator</fullName>
    </submittedName>
</protein>
<dbReference type="InterPro" id="IPR014710">
    <property type="entry name" value="RmlC-like_jellyroll"/>
</dbReference>
<dbReference type="RefSeq" id="WP_129217269.1">
    <property type="nucleotide sequence ID" value="NZ_QYBC01000001.1"/>
</dbReference>
<evidence type="ECO:0000256" key="3">
    <source>
        <dbReference type="ARBA" id="ARBA00023163"/>
    </source>
</evidence>
<dbReference type="Gene3D" id="2.60.120.10">
    <property type="entry name" value="Jelly Rolls"/>
    <property type="match status" value="1"/>
</dbReference>
<accession>A0A4Q2RH40</accession>
<evidence type="ECO:0000256" key="2">
    <source>
        <dbReference type="ARBA" id="ARBA00023125"/>
    </source>
</evidence>
<dbReference type="Pfam" id="PF13545">
    <property type="entry name" value="HTH_Crp_2"/>
    <property type="match status" value="1"/>
</dbReference>
<sequence>MQAERRRGWRDATGSVDQRSCRNRLLAVMASEDFDLLPLQPVTLSLHEVLLSAEKPASHVCFVESGFASVTTDEALGQVEVGMIGREGLIGAVPVLLRADRSPLSCSVQRPGQGYRVAVPDLESAVARSPGLHALLLRYVQAVVVQGAFTAYSNAGFTIEVRLARWLLMCHDRSDDDVLLVTHGFLSTMLGVRRPGVTVAVQVLEGHGLVRARRGRITVLDRAGLRALAGRSYGLAEAEYERLLPARGAHAVTAPV</sequence>
<dbReference type="GO" id="GO:0006355">
    <property type="term" value="P:regulation of DNA-templated transcription"/>
    <property type="evidence" value="ECO:0007669"/>
    <property type="project" value="InterPro"/>
</dbReference>
<dbReference type="InterPro" id="IPR018490">
    <property type="entry name" value="cNMP-bd_dom_sf"/>
</dbReference>
<dbReference type="AlphaFoldDB" id="A0A4Q2RH40"/>
<dbReference type="InterPro" id="IPR036390">
    <property type="entry name" value="WH_DNA-bd_sf"/>
</dbReference>
<reference evidence="5 6" key="1">
    <citation type="submission" date="2018-09" db="EMBL/GenBank/DDBJ databases">
        <authorList>
            <person name="Grouzdev D.S."/>
            <person name="Krutkina M.S."/>
        </authorList>
    </citation>
    <scope>NUCLEOTIDE SEQUENCE [LARGE SCALE GENOMIC DNA]</scope>
    <source>
        <strain evidence="5 6">RmlP001</strain>
    </source>
</reference>
<evidence type="ECO:0000256" key="1">
    <source>
        <dbReference type="ARBA" id="ARBA00023015"/>
    </source>
</evidence>
<proteinExistence type="predicted"/>
<reference evidence="5 6" key="2">
    <citation type="submission" date="2019-02" db="EMBL/GenBank/DDBJ databases">
        <title>'Lichenibacterium ramalinii' gen. nov. sp. nov., 'Lichenibacterium minor' gen. nov. sp. nov.</title>
        <authorList>
            <person name="Pankratov T."/>
        </authorList>
    </citation>
    <scope>NUCLEOTIDE SEQUENCE [LARGE SCALE GENOMIC DNA]</scope>
    <source>
        <strain evidence="5 6">RmlP001</strain>
    </source>
</reference>
<keyword evidence="3" id="KW-0804">Transcription</keyword>
<comment type="caution">
    <text evidence="5">The sequence shown here is derived from an EMBL/GenBank/DDBJ whole genome shotgun (WGS) entry which is preliminary data.</text>
</comment>
<dbReference type="SUPFAM" id="SSF46785">
    <property type="entry name" value="Winged helix' DNA-binding domain"/>
    <property type="match status" value="1"/>
</dbReference>
<dbReference type="EMBL" id="QYBC01000001">
    <property type="protein sequence ID" value="RYB07798.1"/>
    <property type="molecule type" value="Genomic_DNA"/>
</dbReference>
<feature type="domain" description="HTH crp-type" evidence="4">
    <location>
        <begin position="162"/>
        <end position="228"/>
    </location>
</feature>
<dbReference type="InterPro" id="IPR036388">
    <property type="entry name" value="WH-like_DNA-bd_sf"/>
</dbReference>
<keyword evidence="6" id="KW-1185">Reference proteome</keyword>
<dbReference type="OrthoDB" id="7506088at2"/>
<keyword evidence="2" id="KW-0238">DNA-binding</keyword>
<keyword evidence="1" id="KW-0805">Transcription regulation</keyword>
<dbReference type="InterPro" id="IPR012318">
    <property type="entry name" value="HTH_CRP"/>
</dbReference>
<dbReference type="SUPFAM" id="SSF51206">
    <property type="entry name" value="cAMP-binding domain-like"/>
    <property type="match status" value="1"/>
</dbReference>
<dbReference type="Proteomes" id="UP000289411">
    <property type="component" value="Unassembled WGS sequence"/>
</dbReference>
<name>A0A4Q2RH40_9HYPH</name>
<organism evidence="5 6">
    <name type="scientific">Lichenibacterium ramalinae</name>
    <dbReference type="NCBI Taxonomy" id="2316527"/>
    <lineage>
        <taxon>Bacteria</taxon>
        <taxon>Pseudomonadati</taxon>
        <taxon>Pseudomonadota</taxon>
        <taxon>Alphaproteobacteria</taxon>
        <taxon>Hyphomicrobiales</taxon>
        <taxon>Lichenihabitantaceae</taxon>
        <taxon>Lichenibacterium</taxon>
    </lineage>
</organism>
<gene>
    <name evidence="5" type="ORF">D3272_01335</name>
</gene>
<evidence type="ECO:0000313" key="5">
    <source>
        <dbReference type="EMBL" id="RYB07798.1"/>
    </source>
</evidence>